<proteinExistence type="predicted"/>
<accession>A0A0J7NJ13</accession>
<dbReference type="EMBL" id="LBMM01004367">
    <property type="protein sequence ID" value="KMQ92505.1"/>
    <property type="molecule type" value="Genomic_DNA"/>
</dbReference>
<keyword evidence="3" id="KW-0548">Nucleotidyltransferase</keyword>
<dbReference type="AlphaFoldDB" id="A0A0J7NJ13"/>
<dbReference type="Pfam" id="PF00078">
    <property type="entry name" value="RVT_1"/>
    <property type="match status" value="1"/>
</dbReference>
<dbReference type="Pfam" id="PF14529">
    <property type="entry name" value="Exo_endo_phos_2"/>
    <property type="match status" value="1"/>
</dbReference>
<evidence type="ECO:0000259" key="1">
    <source>
        <dbReference type="Pfam" id="PF00078"/>
    </source>
</evidence>
<gene>
    <name evidence="3" type="ORF">RF55_7490</name>
</gene>
<feature type="domain" description="Endonuclease/exonuclease/phosphatase" evidence="2">
    <location>
        <begin position="177"/>
        <end position="294"/>
    </location>
</feature>
<dbReference type="InterPro" id="IPR036691">
    <property type="entry name" value="Endo/exonu/phosph_ase_sf"/>
</dbReference>
<dbReference type="SUPFAM" id="SSF56219">
    <property type="entry name" value="DNase I-like"/>
    <property type="match status" value="1"/>
</dbReference>
<evidence type="ECO:0000313" key="3">
    <source>
        <dbReference type="EMBL" id="KMQ92505.1"/>
    </source>
</evidence>
<name>A0A0J7NJ13_LASNI</name>
<dbReference type="GO" id="GO:0003964">
    <property type="term" value="F:RNA-directed DNA polymerase activity"/>
    <property type="evidence" value="ECO:0007669"/>
    <property type="project" value="UniProtKB-KW"/>
</dbReference>
<comment type="caution">
    <text evidence="3">The sequence shown here is derived from an EMBL/GenBank/DDBJ whole genome shotgun (WGS) entry which is preliminary data.</text>
</comment>
<dbReference type="PaxDb" id="67767-A0A0J7NJ13"/>
<keyword evidence="4" id="KW-1185">Reference proteome</keyword>
<sequence length="710" mass="81258">MVSTDAALLLARIRPIRLLAILRKHTYERIKVHRDEGTLDNENRKEIRESEFASLCNAWRDILEKPNTSGEFTKLIIVPRLEAWLTRPTINGMTFHLTQVLTGHGCFSKFLCRIGKRVNTMCFLCGEDVDDVYHTLRECPMWDTQRITLRRKLNLTRDFTLGDVLDVIIASEDSWKIFSAFIEEAMKEKKDEKRRLERARKKRYTGGKLLVCDNFNSKATLWGCPYSDRRGNKLINWAASRDLRLLNTGRIPTFVGSQGFSIVDLSWAFPSLMSCVVEWSVIQDAEPLSDHAYIWMAISDASLPRERKRPTQKCWSFKRMDSDLFVEALNWYGALGPAEDDLVSASSLASWITGNVCDTCDVSTPKLGSPRERPSAYWWNDAIAACRKVSISARRQLIKSRRRGTVKDINARKLAYKTAKKSLRLQINKPKKNAWDELIFSINDDRWSLPYKIVLNRLRSASPGLTERVSARVLSRLLDSLFPVGTLPSAAEMAWRIPAWDDAWNVSISEVEDVIGKAATRNVAPEPDCLKSRAWKRVPRPMTRWLARCFSLCLKEGVFPEPWKRAHLVLIPKGPATSDDTPLKARPICLLDEAGKALERIIATRMHDWIDETPVSRLSEWKFEFRRHRSTVDALFAVRNFIEAALSAGGVAIAVSLNITNAFNSISWRVINDAMDQRKFPEYLTRRLHNVIPIDFNETCSDRSSRQVIL</sequence>
<dbReference type="InterPro" id="IPR000477">
    <property type="entry name" value="RT_dom"/>
</dbReference>
<feature type="domain" description="Reverse transcriptase" evidence="1">
    <location>
        <begin position="582"/>
        <end position="692"/>
    </location>
</feature>
<dbReference type="Proteomes" id="UP000036403">
    <property type="component" value="Unassembled WGS sequence"/>
</dbReference>
<evidence type="ECO:0000259" key="2">
    <source>
        <dbReference type="Pfam" id="PF14529"/>
    </source>
</evidence>
<protein>
    <submittedName>
        <fullName evidence="3">Reverse transcriptase</fullName>
    </submittedName>
</protein>
<dbReference type="OrthoDB" id="7555335at2759"/>
<dbReference type="Gene3D" id="3.60.10.10">
    <property type="entry name" value="Endonuclease/exonuclease/phosphatase"/>
    <property type="match status" value="1"/>
</dbReference>
<feature type="non-terminal residue" evidence="3">
    <location>
        <position position="710"/>
    </location>
</feature>
<keyword evidence="3" id="KW-0808">Transferase</keyword>
<dbReference type="InterPro" id="IPR005135">
    <property type="entry name" value="Endo/exonuclease/phosphatase"/>
</dbReference>
<organism evidence="3 4">
    <name type="scientific">Lasius niger</name>
    <name type="common">Black garden ant</name>
    <dbReference type="NCBI Taxonomy" id="67767"/>
    <lineage>
        <taxon>Eukaryota</taxon>
        <taxon>Metazoa</taxon>
        <taxon>Ecdysozoa</taxon>
        <taxon>Arthropoda</taxon>
        <taxon>Hexapoda</taxon>
        <taxon>Insecta</taxon>
        <taxon>Pterygota</taxon>
        <taxon>Neoptera</taxon>
        <taxon>Endopterygota</taxon>
        <taxon>Hymenoptera</taxon>
        <taxon>Apocrita</taxon>
        <taxon>Aculeata</taxon>
        <taxon>Formicoidea</taxon>
        <taxon>Formicidae</taxon>
        <taxon>Formicinae</taxon>
        <taxon>Lasius</taxon>
        <taxon>Lasius</taxon>
    </lineage>
</organism>
<evidence type="ECO:0000313" key="4">
    <source>
        <dbReference type="Proteomes" id="UP000036403"/>
    </source>
</evidence>
<reference evidence="3 4" key="1">
    <citation type="submission" date="2015-04" db="EMBL/GenBank/DDBJ databases">
        <title>Lasius niger genome sequencing.</title>
        <authorList>
            <person name="Konorov E.A."/>
            <person name="Nikitin M.A."/>
            <person name="Kirill M.V."/>
            <person name="Chang P."/>
        </authorList>
    </citation>
    <scope>NUCLEOTIDE SEQUENCE [LARGE SCALE GENOMIC DNA]</scope>
    <source>
        <tissue evidence="3">Whole</tissue>
    </source>
</reference>
<keyword evidence="3" id="KW-0695">RNA-directed DNA polymerase</keyword>
<dbReference type="PANTHER" id="PTHR19446">
    <property type="entry name" value="REVERSE TRANSCRIPTASES"/>
    <property type="match status" value="1"/>
</dbReference>